<keyword evidence="2" id="KW-0813">Transport</keyword>
<evidence type="ECO:0000256" key="2">
    <source>
        <dbReference type="ARBA" id="ARBA00022448"/>
    </source>
</evidence>
<dbReference type="InterPro" id="IPR017871">
    <property type="entry name" value="ABC_transporter-like_CS"/>
</dbReference>
<name>A0A6I2GKN9_9LACT</name>
<dbReference type="Proteomes" id="UP000430975">
    <property type="component" value="Unassembled WGS sequence"/>
</dbReference>
<dbReference type="Gene3D" id="3.40.50.300">
    <property type="entry name" value="P-loop containing nucleotide triphosphate hydrolases"/>
    <property type="match status" value="1"/>
</dbReference>
<protein>
    <submittedName>
        <fullName evidence="8">ATP-binding cassette domain-containing protein</fullName>
    </submittedName>
</protein>
<dbReference type="PANTHER" id="PTHR43166:SF35">
    <property type="entry name" value="L-CYSTINE IMPORT ATP-BINDING PROTEIN TCYN"/>
    <property type="match status" value="1"/>
</dbReference>
<dbReference type="InterPro" id="IPR003439">
    <property type="entry name" value="ABC_transporter-like_ATP-bd"/>
</dbReference>
<dbReference type="EMBL" id="WJQS01000009">
    <property type="protein sequence ID" value="MRI86091.1"/>
    <property type="molecule type" value="Genomic_DNA"/>
</dbReference>
<dbReference type="PANTHER" id="PTHR43166">
    <property type="entry name" value="AMINO ACID IMPORT ATP-BINDING PROTEIN"/>
    <property type="match status" value="1"/>
</dbReference>
<reference evidence="8 9" key="1">
    <citation type="submission" date="2019-11" db="EMBL/GenBank/DDBJ databases">
        <title>Characterisation of Fundicoccus ignavus gen. nov. sp. nov., a novel genus of the family Aerococcaceae isolated from bulk tank milk.</title>
        <authorList>
            <person name="Siebert A."/>
            <person name="Huptas C."/>
            <person name="Wenning M."/>
            <person name="Scherer S."/>
            <person name="Doll E.V."/>
        </authorList>
    </citation>
    <scope>NUCLEOTIDE SEQUENCE [LARGE SCALE GENOMIC DNA]</scope>
    <source>
        <strain evidence="8 9">WS4759</strain>
    </source>
</reference>
<dbReference type="PIRSF" id="PIRSF039085">
    <property type="entry name" value="ABC_ATPase_HisP"/>
    <property type="match status" value="1"/>
</dbReference>
<dbReference type="InterPro" id="IPR030679">
    <property type="entry name" value="ABC_ATPase_HisP-typ"/>
</dbReference>
<accession>A0A6I2GKN9</accession>
<keyword evidence="4" id="KW-0547">Nucleotide-binding</keyword>
<comment type="caution">
    <text evidence="8">The sequence shown here is derived from an EMBL/GenBank/DDBJ whole genome shotgun (WGS) entry which is preliminary data.</text>
</comment>
<keyword evidence="3" id="KW-1003">Cell membrane</keyword>
<dbReference type="PROSITE" id="PS50893">
    <property type="entry name" value="ABC_TRANSPORTER_2"/>
    <property type="match status" value="1"/>
</dbReference>
<evidence type="ECO:0000256" key="4">
    <source>
        <dbReference type="ARBA" id="ARBA00022741"/>
    </source>
</evidence>
<keyword evidence="6" id="KW-0472">Membrane</keyword>
<evidence type="ECO:0000259" key="7">
    <source>
        <dbReference type="PROSITE" id="PS50893"/>
    </source>
</evidence>
<evidence type="ECO:0000256" key="6">
    <source>
        <dbReference type="ARBA" id="ARBA00023136"/>
    </source>
</evidence>
<dbReference type="InterPro" id="IPR027417">
    <property type="entry name" value="P-loop_NTPase"/>
</dbReference>
<keyword evidence="9" id="KW-1185">Reference proteome</keyword>
<dbReference type="Pfam" id="PF00005">
    <property type="entry name" value="ABC_tran"/>
    <property type="match status" value="1"/>
</dbReference>
<proteinExistence type="predicted"/>
<dbReference type="SUPFAM" id="SSF52540">
    <property type="entry name" value="P-loop containing nucleoside triphosphate hydrolases"/>
    <property type="match status" value="1"/>
</dbReference>
<comment type="subcellular location">
    <subcellularLocation>
        <location evidence="1">Cell membrane</location>
        <topology evidence="1">Peripheral membrane protein</topology>
    </subcellularLocation>
</comment>
<feature type="domain" description="ABC transporter" evidence="7">
    <location>
        <begin position="2"/>
        <end position="239"/>
    </location>
</feature>
<dbReference type="GO" id="GO:0015424">
    <property type="term" value="F:ABC-type amino acid transporter activity"/>
    <property type="evidence" value="ECO:0007669"/>
    <property type="project" value="InterPro"/>
</dbReference>
<dbReference type="GO" id="GO:0005886">
    <property type="term" value="C:plasma membrane"/>
    <property type="evidence" value="ECO:0007669"/>
    <property type="project" value="UniProtKB-SubCell"/>
</dbReference>
<organism evidence="8 9">
    <name type="scientific">Fundicoccus ignavus</name>
    <dbReference type="NCBI Taxonomy" id="2664442"/>
    <lineage>
        <taxon>Bacteria</taxon>
        <taxon>Bacillati</taxon>
        <taxon>Bacillota</taxon>
        <taxon>Bacilli</taxon>
        <taxon>Lactobacillales</taxon>
        <taxon>Aerococcaceae</taxon>
        <taxon>Fundicoccus</taxon>
    </lineage>
</organism>
<dbReference type="GO" id="GO:0016887">
    <property type="term" value="F:ATP hydrolysis activity"/>
    <property type="evidence" value="ECO:0007669"/>
    <property type="project" value="InterPro"/>
</dbReference>
<sequence length="248" mass="27663">MLTIEGIEKSFSDNKVLKGIDLKVNRGDVVALIGPSGTGKTTLLRTINFLEKADKGTITIDGLTADCHNVSEREIIQLRRKTAMVFQNYNLFRNKTVLENVMEGLVVVQKKSAAEAEAIAKEQIELVGMSDRLNAYPMELSGGQQQRIGIARAMALKPDVMLLDEPTSSLDPERSAEILKVLQKVAKTGMTMVITTHEMNFAKYVSNHVVFMEAGNIVEEGSPDQIFNHPQEERTRRFVQELENPFEV</sequence>
<evidence type="ECO:0000256" key="3">
    <source>
        <dbReference type="ARBA" id="ARBA00022475"/>
    </source>
</evidence>
<dbReference type="SMART" id="SM00382">
    <property type="entry name" value="AAA"/>
    <property type="match status" value="1"/>
</dbReference>
<dbReference type="InterPro" id="IPR003593">
    <property type="entry name" value="AAA+_ATPase"/>
</dbReference>
<dbReference type="RefSeq" id="WP_153863865.1">
    <property type="nucleotide sequence ID" value="NZ_WJQS01000009.1"/>
</dbReference>
<keyword evidence="5 8" id="KW-0067">ATP-binding</keyword>
<dbReference type="GO" id="GO:0005524">
    <property type="term" value="F:ATP binding"/>
    <property type="evidence" value="ECO:0007669"/>
    <property type="project" value="UniProtKB-KW"/>
</dbReference>
<evidence type="ECO:0000313" key="9">
    <source>
        <dbReference type="Proteomes" id="UP000430975"/>
    </source>
</evidence>
<evidence type="ECO:0000256" key="1">
    <source>
        <dbReference type="ARBA" id="ARBA00004202"/>
    </source>
</evidence>
<dbReference type="PROSITE" id="PS00211">
    <property type="entry name" value="ABC_TRANSPORTER_1"/>
    <property type="match status" value="1"/>
</dbReference>
<evidence type="ECO:0000313" key="8">
    <source>
        <dbReference type="EMBL" id="MRI86091.1"/>
    </source>
</evidence>
<gene>
    <name evidence="8" type="ORF">GIY09_09575</name>
</gene>
<evidence type="ECO:0000256" key="5">
    <source>
        <dbReference type="ARBA" id="ARBA00022840"/>
    </source>
</evidence>
<dbReference type="AlphaFoldDB" id="A0A6I2GKN9"/>
<dbReference type="InterPro" id="IPR050086">
    <property type="entry name" value="MetN_ABC_transporter-like"/>
</dbReference>